<feature type="region of interest" description="Disordered" evidence="19">
    <location>
        <begin position="284"/>
        <end position="317"/>
    </location>
</feature>
<dbReference type="PANTHER" id="PTHR22696:SF1">
    <property type="entry name" value="E3 UBIQUITIN-PROTEIN LIGASE RNF26"/>
    <property type="match status" value="1"/>
</dbReference>
<keyword evidence="7" id="KW-0479">Metal-binding</keyword>
<dbReference type="PANTHER" id="PTHR22696">
    <property type="entry name" value="E3 UBIQUITIN-PROTEIN LIGASE RNF26"/>
    <property type="match status" value="1"/>
</dbReference>
<comment type="pathway">
    <text evidence="3">Protein modification; protein ubiquitination.</text>
</comment>
<dbReference type="SUPFAM" id="SSF57850">
    <property type="entry name" value="RING/U-box"/>
    <property type="match status" value="1"/>
</dbReference>
<gene>
    <name evidence="22" type="ORF">AAFF_G00134950</name>
</gene>
<accession>A0AAD7RSS5</accession>
<evidence type="ECO:0000256" key="18">
    <source>
        <dbReference type="PROSITE-ProRule" id="PRU00175"/>
    </source>
</evidence>
<comment type="catalytic activity">
    <reaction evidence="1">
        <text>S-ubiquitinyl-[E2 ubiquitin-conjugating enzyme]-L-cysteine + [acceptor protein]-L-lysine = [E2 ubiquitin-conjugating enzyme]-L-cysteine + N(6)-ubiquitinyl-[acceptor protein]-L-lysine.</text>
        <dbReference type="EC" id="2.3.2.27"/>
    </reaction>
</comment>
<evidence type="ECO:0000256" key="12">
    <source>
        <dbReference type="ARBA" id="ARBA00022989"/>
    </source>
</evidence>
<feature type="transmembrane region" description="Helical" evidence="20">
    <location>
        <begin position="12"/>
        <end position="30"/>
    </location>
</feature>
<evidence type="ECO:0000256" key="5">
    <source>
        <dbReference type="ARBA" id="ARBA00022679"/>
    </source>
</evidence>
<dbReference type="GO" id="GO:0006511">
    <property type="term" value="P:ubiquitin-dependent protein catabolic process"/>
    <property type="evidence" value="ECO:0007669"/>
    <property type="project" value="TreeGrafter"/>
</dbReference>
<dbReference type="Gene3D" id="3.30.40.10">
    <property type="entry name" value="Zinc/RING finger domain, C3HC4 (zinc finger)"/>
    <property type="match status" value="1"/>
</dbReference>
<dbReference type="PROSITE" id="PS50089">
    <property type="entry name" value="ZF_RING_2"/>
    <property type="match status" value="1"/>
</dbReference>
<evidence type="ECO:0000259" key="21">
    <source>
        <dbReference type="PROSITE" id="PS50089"/>
    </source>
</evidence>
<keyword evidence="8 18" id="KW-0863">Zinc-finger</keyword>
<comment type="caution">
    <text evidence="22">The sequence shown here is derived from an EMBL/GenBank/DDBJ whole genome shotgun (WGS) entry which is preliminary data.</text>
</comment>
<dbReference type="GO" id="GO:0061630">
    <property type="term" value="F:ubiquitin protein ligase activity"/>
    <property type="evidence" value="ECO:0007669"/>
    <property type="project" value="UniProtKB-EC"/>
</dbReference>
<evidence type="ECO:0000256" key="6">
    <source>
        <dbReference type="ARBA" id="ARBA00022692"/>
    </source>
</evidence>
<keyword evidence="23" id="KW-1185">Reference proteome</keyword>
<evidence type="ECO:0000256" key="15">
    <source>
        <dbReference type="ARBA" id="ARBA00063040"/>
    </source>
</evidence>
<feature type="region of interest" description="Disordered" evidence="19">
    <location>
        <begin position="329"/>
        <end position="361"/>
    </location>
</feature>
<evidence type="ECO:0000256" key="19">
    <source>
        <dbReference type="SAM" id="MobiDB-lite"/>
    </source>
</evidence>
<evidence type="ECO:0000256" key="8">
    <source>
        <dbReference type="ARBA" id="ARBA00022771"/>
    </source>
</evidence>
<evidence type="ECO:0000256" key="7">
    <source>
        <dbReference type="ARBA" id="ARBA00022723"/>
    </source>
</evidence>
<evidence type="ECO:0000256" key="16">
    <source>
        <dbReference type="ARBA" id="ARBA00067352"/>
    </source>
</evidence>
<dbReference type="SMART" id="SM00184">
    <property type="entry name" value="RING"/>
    <property type="match status" value="1"/>
</dbReference>
<evidence type="ECO:0000256" key="14">
    <source>
        <dbReference type="ARBA" id="ARBA00057605"/>
    </source>
</evidence>
<evidence type="ECO:0000256" key="1">
    <source>
        <dbReference type="ARBA" id="ARBA00000900"/>
    </source>
</evidence>
<keyword evidence="6 20" id="KW-0812">Transmembrane</keyword>
<feature type="transmembrane region" description="Helical" evidence="20">
    <location>
        <begin position="165"/>
        <end position="186"/>
    </location>
</feature>
<keyword evidence="5" id="KW-0808">Transferase</keyword>
<evidence type="ECO:0000256" key="9">
    <source>
        <dbReference type="ARBA" id="ARBA00022786"/>
    </source>
</evidence>
<feature type="domain" description="RING-type" evidence="21">
    <location>
        <begin position="380"/>
        <end position="422"/>
    </location>
</feature>
<dbReference type="Pfam" id="PF13920">
    <property type="entry name" value="zf-C3HC4_3"/>
    <property type="match status" value="1"/>
</dbReference>
<keyword evidence="11" id="KW-0862">Zinc</keyword>
<dbReference type="InterPro" id="IPR040089">
    <property type="entry name" value="RNF26_mRING-HC-C3HC5"/>
</dbReference>
<evidence type="ECO:0000256" key="3">
    <source>
        <dbReference type="ARBA" id="ARBA00004906"/>
    </source>
</evidence>
<evidence type="ECO:0000256" key="4">
    <source>
        <dbReference type="ARBA" id="ARBA00012483"/>
    </source>
</evidence>
<evidence type="ECO:0000256" key="11">
    <source>
        <dbReference type="ARBA" id="ARBA00022833"/>
    </source>
</evidence>
<organism evidence="22 23">
    <name type="scientific">Aldrovandia affinis</name>
    <dbReference type="NCBI Taxonomy" id="143900"/>
    <lineage>
        <taxon>Eukaryota</taxon>
        <taxon>Metazoa</taxon>
        <taxon>Chordata</taxon>
        <taxon>Craniata</taxon>
        <taxon>Vertebrata</taxon>
        <taxon>Euteleostomi</taxon>
        <taxon>Actinopterygii</taxon>
        <taxon>Neopterygii</taxon>
        <taxon>Teleostei</taxon>
        <taxon>Notacanthiformes</taxon>
        <taxon>Halosauridae</taxon>
        <taxon>Aldrovandia</taxon>
    </lineage>
</organism>
<dbReference type="GO" id="GO:0008270">
    <property type="term" value="F:zinc ion binding"/>
    <property type="evidence" value="ECO:0007669"/>
    <property type="project" value="UniProtKB-KW"/>
</dbReference>
<feature type="compositionally biased region" description="Gly residues" evidence="19">
    <location>
        <begin position="285"/>
        <end position="302"/>
    </location>
</feature>
<feature type="transmembrane region" description="Helical" evidence="20">
    <location>
        <begin position="198"/>
        <end position="226"/>
    </location>
</feature>
<reference evidence="22" key="1">
    <citation type="journal article" date="2023" name="Science">
        <title>Genome structures resolve the early diversification of teleost fishes.</title>
        <authorList>
            <person name="Parey E."/>
            <person name="Louis A."/>
            <person name="Montfort J."/>
            <person name="Bouchez O."/>
            <person name="Roques C."/>
            <person name="Iampietro C."/>
            <person name="Lluch J."/>
            <person name="Castinel A."/>
            <person name="Donnadieu C."/>
            <person name="Desvignes T."/>
            <person name="Floi Bucao C."/>
            <person name="Jouanno E."/>
            <person name="Wen M."/>
            <person name="Mejri S."/>
            <person name="Dirks R."/>
            <person name="Jansen H."/>
            <person name="Henkel C."/>
            <person name="Chen W.J."/>
            <person name="Zahm M."/>
            <person name="Cabau C."/>
            <person name="Klopp C."/>
            <person name="Thompson A.W."/>
            <person name="Robinson-Rechavi M."/>
            <person name="Braasch I."/>
            <person name="Lecointre G."/>
            <person name="Bobe J."/>
            <person name="Postlethwait J.H."/>
            <person name="Berthelot C."/>
            <person name="Roest Crollius H."/>
            <person name="Guiguen Y."/>
        </authorList>
    </citation>
    <scope>NUCLEOTIDE SEQUENCE</scope>
    <source>
        <strain evidence="22">NC1722</strain>
    </source>
</reference>
<dbReference type="EMBL" id="JAINUG010000196">
    <property type="protein sequence ID" value="KAJ8388341.1"/>
    <property type="molecule type" value="Genomic_DNA"/>
</dbReference>
<dbReference type="GO" id="GO:0005789">
    <property type="term" value="C:endoplasmic reticulum membrane"/>
    <property type="evidence" value="ECO:0007669"/>
    <property type="project" value="UniProtKB-SubCell"/>
</dbReference>
<evidence type="ECO:0000313" key="22">
    <source>
        <dbReference type="EMBL" id="KAJ8388341.1"/>
    </source>
</evidence>
<evidence type="ECO:0000256" key="2">
    <source>
        <dbReference type="ARBA" id="ARBA00004477"/>
    </source>
</evidence>
<evidence type="ECO:0000256" key="17">
    <source>
        <dbReference type="ARBA" id="ARBA00075536"/>
    </source>
</evidence>
<dbReference type="CDD" id="cd16788">
    <property type="entry name" value="mRING-HC-C3HC5_RNF26"/>
    <property type="match status" value="1"/>
</dbReference>
<comment type="function">
    <text evidence="14">E3 ubiquitin-protein ligase that plays a key role in endosome organization by retaining vesicles in the perinuclear cloud. Acts as a platform for perinuclear positioning of the endosomal system by mediating ubiquitination of SQSTM1 through interaction with the ubiquitin conjugating enzyme UBE2J1. Ubiquitinated SQSTM1 attracts specific vesicle-associated adapters, forming a molecular bridge that restrains cognate vesicles in the perinuclear region and organizes the endosomal pathway for efficient cargo transport. Also acts as a regulator of type I interferon production in response to viral infection by mediating the formation of 'Lys-11'-linked polyubiquitin chains on TMEM173/STING, leading to stabilize TMEM173/STING. Also required to limit type I interferon response by promoting autophagic degradation of IRF3.</text>
</comment>
<evidence type="ECO:0000256" key="13">
    <source>
        <dbReference type="ARBA" id="ARBA00023136"/>
    </source>
</evidence>
<evidence type="ECO:0000256" key="20">
    <source>
        <dbReference type="SAM" id="Phobius"/>
    </source>
</evidence>
<dbReference type="InterPro" id="IPR013083">
    <property type="entry name" value="Znf_RING/FYVE/PHD"/>
</dbReference>
<proteinExistence type="predicted"/>
<sequence length="433" mass="47155">MLWLVLDLNFWIVNSVIRLLTGVISFLHSLPSLLSSSAVECWNLTLVCILTAAEGFANAAQGSFHALGSGLHALSGVSESFKMAGHLSSHVLLRTKELVHRGLLSGHSLLRQACEGCGIALSLAIYFVNTVVNMLLIGTQNCLAAVASVWEVVSGPLQKALELALTILTFLYSSLMAVSVLLWTPFKQALEFLGSLGHIFVTVFLLNLYGLLLTLVVVLAVTAIYLNPQLLRSGVQGVLDYISTVPTLHRLQRALYRLYLLALERAQTVLEMGVWQRAVWQGSQTGQGRGAAGGGGRAGGLPEGDLEQRPLGDPAGHAQHTLEQGEVAPPQQLPLGTQPEEDTQDPALLCSSTDRPLQRHNSPAENLLTLLKEHEERKKCVICQDSPKTVLLLPCRHLCLCRDCTDILLRQPQHQHSCPLCRQPIGRSMDVYL</sequence>
<dbReference type="FunFam" id="3.30.40.10:FF:000387">
    <property type="entry name" value="RING finger protein 26"/>
    <property type="match status" value="1"/>
</dbReference>
<keyword evidence="13 20" id="KW-0472">Membrane</keyword>
<dbReference type="AlphaFoldDB" id="A0AAD7RSS5"/>
<dbReference type="Proteomes" id="UP001221898">
    <property type="component" value="Unassembled WGS sequence"/>
</dbReference>
<dbReference type="InterPro" id="IPR001841">
    <property type="entry name" value="Znf_RING"/>
</dbReference>
<comment type="subcellular location">
    <subcellularLocation>
        <location evidence="2">Endoplasmic reticulum membrane</location>
        <topology evidence="2">Multi-pass membrane protein</topology>
    </subcellularLocation>
</comment>
<comment type="subunit">
    <text evidence="15">Interacts with INCA1. Interacts with TMEM43, ENDOD1, TMEM33 and TMED1 to form a complex capable of modulating innate immune signaling through the cGAS-STING pathway. Interacts with UBE2J1; this interaction is important for SQSTM1 ubiquitination.</text>
</comment>
<dbReference type="GO" id="GO:0016567">
    <property type="term" value="P:protein ubiquitination"/>
    <property type="evidence" value="ECO:0007669"/>
    <property type="project" value="TreeGrafter"/>
</dbReference>
<feature type="compositionally biased region" description="Polar residues" evidence="19">
    <location>
        <begin position="350"/>
        <end position="361"/>
    </location>
</feature>
<keyword evidence="10" id="KW-0256">Endoplasmic reticulum</keyword>
<protein>
    <recommendedName>
        <fullName evidence="16">E3 ubiquitin-protein ligase RNF26</fullName>
        <ecNumber evidence="4">2.3.2.27</ecNumber>
    </recommendedName>
    <alternativeName>
        <fullName evidence="17">RING finger protein 26</fullName>
    </alternativeName>
</protein>
<keyword evidence="9" id="KW-0833">Ubl conjugation pathway</keyword>
<evidence type="ECO:0000256" key="10">
    <source>
        <dbReference type="ARBA" id="ARBA00022824"/>
    </source>
</evidence>
<evidence type="ECO:0000313" key="23">
    <source>
        <dbReference type="Proteomes" id="UP001221898"/>
    </source>
</evidence>
<name>A0AAD7RSS5_9TELE</name>
<keyword evidence="12 20" id="KW-1133">Transmembrane helix</keyword>
<dbReference type="EC" id="2.3.2.27" evidence="4"/>